<dbReference type="Proteomes" id="UP000186102">
    <property type="component" value="Unassembled WGS sequence"/>
</dbReference>
<dbReference type="Gene3D" id="1.20.1270.70">
    <property type="entry name" value="Designed single chain three-helix bundle"/>
    <property type="match status" value="1"/>
</dbReference>
<gene>
    <name evidence="2" type="ORF">DSOL_2004</name>
</gene>
<evidence type="ECO:0008006" key="4">
    <source>
        <dbReference type="Google" id="ProtNLM"/>
    </source>
</evidence>
<protein>
    <recommendedName>
        <fullName evidence="4">M domain protein</fullName>
    </recommendedName>
</protein>
<evidence type="ECO:0000256" key="1">
    <source>
        <dbReference type="SAM" id="Coils"/>
    </source>
</evidence>
<feature type="coiled-coil region" evidence="1">
    <location>
        <begin position="9"/>
        <end position="54"/>
    </location>
</feature>
<keyword evidence="3" id="KW-1185">Reference proteome</keyword>
<dbReference type="OrthoDB" id="1798350at2"/>
<evidence type="ECO:0000313" key="3">
    <source>
        <dbReference type="Proteomes" id="UP000186102"/>
    </source>
</evidence>
<comment type="caution">
    <text evidence="2">The sequence shown here is derived from an EMBL/GenBank/DDBJ whole genome shotgun (WGS) entry which is preliminary data.</text>
</comment>
<name>A0A1Q8QXS6_9FIRM</name>
<dbReference type="AlphaFoldDB" id="A0A1Q8QXS6"/>
<dbReference type="SUPFAM" id="SSF57997">
    <property type="entry name" value="Tropomyosin"/>
    <property type="match status" value="1"/>
</dbReference>
<reference evidence="2 3" key="1">
    <citation type="submission" date="2016-09" db="EMBL/GenBank/DDBJ databases">
        <title>Complete genome of Desulfosporosinus sp. OL.</title>
        <authorList>
            <person name="Mardanov A."/>
            <person name="Beletsky A."/>
            <person name="Panova A."/>
            <person name="Karnachuk O."/>
            <person name="Ravin N."/>
        </authorList>
    </citation>
    <scope>NUCLEOTIDE SEQUENCE [LARGE SCALE GENOMIC DNA]</scope>
    <source>
        <strain evidence="2 3">OL</strain>
    </source>
</reference>
<evidence type="ECO:0000313" key="2">
    <source>
        <dbReference type="EMBL" id="OLN32131.1"/>
    </source>
</evidence>
<sequence>MENEIKEMLGLILNKLDGLESRIDSLESRMESRMDRLESRMDRLESRMDRLESRQDEIYWVVKAIEHSNQVHGAEIDNLKFKVSHMEGTINAVGDVITTRKAI</sequence>
<dbReference type="STRING" id="1888891.DSOL_2004"/>
<proteinExistence type="predicted"/>
<dbReference type="EMBL" id="MLBF01000011">
    <property type="protein sequence ID" value="OLN32131.1"/>
    <property type="molecule type" value="Genomic_DNA"/>
</dbReference>
<keyword evidence="1" id="KW-0175">Coiled coil</keyword>
<organism evidence="2 3">
    <name type="scientific">Desulfosporosinus metallidurans</name>
    <dbReference type="NCBI Taxonomy" id="1888891"/>
    <lineage>
        <taxon>Bacteria</taxon>
        <taxon>Bacillati</taxon>
        <taxon>Bacillota</taxon>
        <taxon>Clostridia</taxon>
        <taxon>Eubacteriales</taxon>
        <taxon>Desulfitobacteriaceae</taxon>
        <taxon>Desulfosporosinus</taxon>
    </lineage>
</organism>
<dbReference type="RefSeq" id="WP_075364658.1">
    <property type="nucleotide sequence ID" value="NZ_MLBF01000011.1"/>
</dbReference>
<accession>A0A1Q8QXS6</accession>